<evidence type="ECO:0000256" key="7">
    <source>
        <dbReference type="ARBA" id="ARBA00023002"/>
    </source>
</evidence>
<evidence type="ECO:0000256" key="8">
    <source>
        <dbReference type="ARBA" id="ARBA00023004"/>
    </source>
</evidence>
<dbReference type="InterPro" id="IPR001128">
    <property type="entry name" value="Cyt_P450"/>
</dbReference>
<dbReference type="InterPro" id="IPR036396">
    <property type="entry name" value="Cyt_P450_sf"/>
</dbReference>
<keyword evidence="5 11" id="KW-0479">Metal-binding</keyword>
<evidence type="ECO:0000256" key="11">
    <source>
        <dbReference type="PIRSR" id="PIRSR602403-1"/>
    </source>
</evidence>
<dbReference type="GO" id="GO:0005506">
    <property type="term" value="F:iron ion binding"/>
    <property type="evidence" value="ECO:0007669"/>
    <property type="project" value="InterPro"/>
</dbReference>
<comment type="subcellular location">
    <subcellularLocation>
        <location evidence="1">Membrane</location>
        <topology evidence="1">Single-pass membrane protein</topology>
    </subcellularLocation>
</comment>
<dbReference type="GO" id="GO:0004497">
    <property type="term" value="F:monooxygenase activity"/>
    <property type="evidence" value="ECO:0007669"/>
    <property type="project" value="UniProtKB-KW"/>
</dbReference>
<sequence length="163" mass="18106">MDCLAFSITYRLASETRKKVLNLFSHKNPNPDGISKLKIISLVINESLRLYPLMIGIIRKVDKEVGLGHLILLPNLHFYISNLALHHDPQIWGEVVHKFKSDRFSQGIAKTANDYNGASFFPFGIGPQTCVGMNLALTQVKIALSMILQRDGSSLPSTSSPPF</sequence>
<dbReference type="PRINTS" id="PR00385">
    <property type="entry name" value="P450"/>
</dbReference>
<evidence type="ECO:0000256" key="2">
    <source>
        <dbReference type="ARBA" id="ARBA00010617"/>
    </source>
</evidence>
<dbReference type="InterPro" id="IPR050665">
    <property type="entry name" value="Cytochrome_P450_Monooxygen"/>
</dbReference>
<dbReference type="Proteomes" id="UP000237105">
    <property type="component" value="Unassembled WGS sequence"/>
</dbReference>
<dbReference type="GO" id="GO:0016705">
    <property type="term" value="F:oxidoreductase activity, acting on paired donors, with incorporation or reduction of molecular oxygen"/>
    <property type="evidence" value="ECO:0007669"/>
    <property type="project" value="InterPro"/>
</dbReference>
<dbReference type="Gene3D" id="1.10.630.10">
    <property type="entry name" value="Cytochrome P450"/>
    <property type="match status" value="1"/>
</dbReference>
<dbReference type="OrthoDB" id="1470350at2759"/>
<dbReference type="AlphaFoldDB" id="A0A2P5E2J3"/>
<dbReference type="GO" id="GO:0020037">
    <property type="term" value="F:heme binding"/>
    <property type="evidence" value="ECO:0007669"/>
    <property type="project" value="InterPro"/>
</dbReference>
<protein>
    <submittedName>
        <fullName evidence="12">Cytochrome P450, E-class, group IV</fullName>
    </submittedName>
</protein>
<evidence type="ECO:0000256" key="3">
    <source>
        <dbReference type="ARBA" id="ARBA00022617"/>
    </source>
</evidence>
<keyword evidence="4" id="KW-0812">Transmembrane</keyword>
<evidence type="ECO:0000256" key="4">
    <source>
        <dbReference type="ARBA" id="ARBA00022692"/>
    </source>
</evidence>
<evidence type="ECO:0000256" key="5">
    <source>
        <dbReference type="ARBA" id="ARBA00022723"/>
    </source>
</evidence>
<dbReference type="Pfam" id="PF00067">
    <property type="entry name" value="p450"/>
    <property type="match status" value="1"/>
</dbReference>
<keyword evidence="13" id="KW-1185">Reference proteome</keyword>
<proteinExistence type="inferred from homology"/>
<comment type="caution">
    <text evidence="12">The sequence shown here is derived from an EMBL/GenBank/DDBJ whole genome shotgun (WGS) entry which is preliminary data.</text>
</comment>
<keyword evidence="3 11" id="KW-0349">Heme</keyword>
<dbReference type="GO" id="GO:0016020">
    <property type="term" value="C:membrane"/>
    <property type="evidence" value="ECO:0007669"/>
    <property type="project" value="UniProtKB-SubCell"/>
</dbReference>
<keyword evidence="10" id="KW-0472">Membrane</keyword>
<evidence type="ECO:0000313" key="12">
    <source>
        <dbReference type="EMBL" id="PON79759.1"/>
    </source>
</evidence>
<keyword evidence="7" id="KW-0560">Oxidoreductase</keyword>
<evidence type="ECO:0000256" key="9">
    <source>
        <dbReference type="ARBA" id="ARBA00023033"/>
    </source>
</evidence>
<name>A0A2P5E2J3_PARAD</name>
<dbReference type="STRING" id="3476.A0A2P5E2J3"/>
<comment type="similarity">
    <text evidence="2">Belongs to the cytochrome P450 family.</text>
</comment>
<evidence type="ECO:0000313" key="13">
    <source>
        <dbReference type="Proteomes" id="UP000237105"/>
    </source>
</evidence>
<comment type="cofactor">
    <cofactor evidence="11">
        <name>heme</name>
        <dbReference type="ChEBI" id="CHEBI:30413"/>
    </cofactor>
</comment>
<feature type="binding site" description="axial binding residue" evidence="11">
    <location>
        <position position="130"/>
    </location>
    <ligand>
        <name>heme</name>
        <dbReference type="ChEBI" id="CHEBI:30413"/>
    </ligand>
    <ligandPart>
        <name>Fe</name>
        <dbReference type="ChEBI" id="CHEBI:18248"/>
    </ligandPart>
</feature>
<dbReference type="PANTHER" id="PTHR24282:SF20">
    <property type="entry name" value="CYTOCHROME P450 CYP749A22-LIKE"/>
    <property type="match status" value="1"/>
</dbReference>
<keyword evidence="8 11" id="KW-0408">Iron</keyword>
<reference evidence="13" key="1">
    <citation type="submission" date="2016-06" db="EMBL/GenBank/DDBJ databases">
        <title>Parallel loss of symbiosis genes in relatives of nitrogen-fixing non-legume Parasponia.</title>
        <authorList>
            <person name="Van Velzen R."/>
            <person name="Holmer R."/>
            <person name="Bu F."/>
            <person name="Rutten L."/>
            <person name="Van Zeijl A."/>
            <person name="Liu W."/>
            <person name="Santuari L."/>
            <person name="Cao Q."/>
            <person name="Sharma T."/>
            <person name="Shen D."/>
            <person name="Roswanjaya Y."/>
            <person name="Wardhani T."/>
            <person name="Kalhor M.S."/>
            <person name="Jansen J."/>
            <person name="Van den Hoogen J."/>
            <person name="Gungor B."/>
            <person name="Hartog M."/>
            <person name="Hontelez J."/>
            <person name="Verver J."/>
            <person name="Yang W.-C."/>
            <person name="Schijlen E."/>
            <person name="Repin R."/>
            <person name="Schilthuizen M."/>
            <person name="Schranz E."/>
            <person name="Heidstra R."/>
            <person name="Miyata K."/>
            <person name="Fedorova E."/>
            <person name="Kohlen W."/>
            <person name="Bisseling T."/>
            <person name="Smit S."/>
            <person name="Geurts R."/>
        </authorList>
    </citation>
    <scope>NUCLEOTIDE SEQUENCE [LARGE SCALE GENOMIC DNA]</scope>
    <source>
        <strain evidence="13">cv. WU1-14</strain>
    </source>
</reference>
<accession>A0A2P5E2J3</accession>
<gene>
    <name evidence="12" type="ORF">PanWU01x14_009910</name>
</gene>
<organism evidence="12 13">
    <name type="scientific">Parasponia andersonii</name>
    <name type="common">Sponia andersonii</name>
    <dbReference type="NCBI Taxonomy" id="3476"/>
    <lineage>
        <taxon>Eukaryota</taxon>
        <taxon>Viridiplantae</taxon>
        <taxon>Streptophyta</taxon>
        <taxon>Embryophyta</taxon>
        <taxon>Tracheophyta</taxon>
        <taxon>Spermatophyta</taxon>
        <taxon>Magnoliopsida</taxon>
        <taxon>eudicotyledons</taxon>
        <taxon>Gunneridae</taxon>
        <taxon>Pentapetalae</taxon>
        <taxon>rosids</taxon>
        <taxon>fabids</taxon>
        <taxon>Rosales</taxon>
        <taxon>Cannabaceae</taxon>
        <taxon>Parasponia</taxon>
    </lineage>
</organism>
<dbReference type="EMBL" id="JXTB01000003">
    <property type="protein sequence ID" value="PON79759.1"/>
    <property type="molecule type" value="Genomic_DNA"/>
</dbReference>
<evidence type="ECO:0000256" key="10">
    <source>
        <dbReference type="ARBA" id="ARBA00023136"/>
    </source>
</evidence>
<dbReference type="InterPro" id="IPR002403">
    <property type="entry name" value="Cyt_P450_E_grp-IV"/>
</dbReference>
<dbReference type="PRINTS" id="PR00465">
    <property type="entry name" value="EP450IV"/>
</dbReference>
<evidence type="ECO:0000256" key="6">
    <source>
        <dbReference type="ARBA" id="ARBA00022989"/>
    </source>
</evidence>
<evidence type="ECO:0000256" key="1">
    <source>
        <dbReference type="ARBA" id="ARBA00004167"/>
    </source>
</evidence>
<keyword evidence="9" id="KW-0503">Monooxygenase</keyword>
<dbReference type="PANTHER" id="PTHR24282">
    <property type="entry name" value="CYTOCHROME P450 FAMILY MEMBER"/>
    <property type="match status" value="1"/>
</dbReference>
<dbReference type="SUPFAM" id="SSF48264">
    <property type="entry name" value="Cytochrome P450"/>
    <property type="match status" value="1"/>
</dbReference>
<keyword evidence="6" id="KW-1133">Transmembrane helix</keyword>